<dbReference type="Gene3D" id="1.20.1250.20">
    <property type="entry name" value="MFS general substrate transporter like domains"/>
    <property type="match status" value="1"/>
</dbReference>
<evidence type="ECO:0000256" key="2">
    <source>
        <dbReference type="ARBA" id="ARBA00022448"/>
    </source>
</evidence>
<keyword evidence="3 6" id="KW-0812">Transmembrane</keyword>
<name>A0ABR0S2X6_9EURO</name>
<feature type="transmembrane region" description="Helical" evidence="6">
    <location>
        <begin position="253"/>
        <end position="273"/>
    </location>
</feature>
<dbReference type="SUPFAM" id="SSF103473">
    <property type="entry name" value="MFS general substrate transporter"/>
    <property type="match status" value="1"/>
</dbReference>
<evidence type="ECO:0000313" key="8">
    <source>
        <dbReference type="Proteomes" id="UP001334248"/>
    </source>
</evidence>
<feature type="transmembrane region" description="Helical" evidence="6">
    <location>
        <begin position="228"/>
        <end position="247"/>
    </location>
</feature>
<comment type="subcellular location">
    <subcellularLocation>
        <location evidence="1">Membrane</location>
        <topology evidence="1">Multi-pass membrane protein</topology>
    </subcellularLocation>
</comment>
<dbReference type="PANTHER" id="PTHR43791">
    <property type="entry name" value="PERMEASE-RELATED"/>
    <property type="match status" value="1"/>
</dbReference>
<evidence type="ECO:0000256" key="5">
    <source>
        <dbReference type="ARBA" id="ARBA00023136"/>
    </source>
</evidence>
<accession>A0ABR0S2X6</accession>
<protein>
    <submittedName>
        <fullName evidence="7">Uncharacterized protein</fullName>
    </submittedName>
</protein>
<dbReference type="Proteomes" id="UP001334248">
    <property type="component" value="Unassembled WGS sequence"/>
</dbReference>
<feature type="transmembrane region" description="Helical" evidence="6">
    <location>
        <begin position="194"/>
        <end position="216"/>
    </location>
</feature>
<evidence type="ECO:0000256" key="1">
    <source>
        <dbReference type="ARBA" id="ARBA00004141"/>
    </source>
</evidence>
<dbReference type="EMBL" id="JAVHJV010000001">
    <property type="protein sequence ID" value="KAK5947219.1"/>
    <property type="molecule type" value="Genomic_DNA"/>
</dbReference>
<evidence type="ECO:0000256" key="6">
    <source>
        <dbReference type="SAM" id="Phobius"/>
    </source>
</evidence>
<dbReference type="InterPro" id="IPR036259">
    <property type="entry name" value="MFS_trans_sf"/>
</dbReference>
<evidence type="ECO:0000256" key="3">
    <source>
        <dbReference type="ARBA" id="ARBA00022692"/>
    </source>
</evidence>
<feature type="transmembrane region" description="Helical" evidence="6">
    <location>
        <begin position="46"/>
        <end position="66"/>
    </location>
</feature>
<feature type="transmembrane region" description="Helical" evidence="6">
    <location>
        <begin position="159"/>
        <end position="182"/>
    </location>
</feature>
<sequence length="363" mass="40139">MATIESKDAAAAEIEDVQKFQEHSHPDQLAQFDQKRAARIRHRIDWRLLPALSIMYAICLIDRNNMSGLAVAGMTVELDIVGGFEYKMLIMVGVFTVGAGMFGAIMMVKFPDEELKTPSVKFLSRDELDFATARLHADRADVELEPFTLKRFLEPATDWYIYGFPALLMLNTALGYAFAFTLPVVLRESLGFGVAKALCLTTPPYFCSAIVMFGSAWLSDKYQTRGPVLIVLTTISLIGLPIMGWAKNPWVKYFGVFVTISGANSAIPTVMAYQATNIRGQWRRAFCSATLTGLGGIGGIIGALIFRGQDAPHYYPGFIACIVASVLVIIIVLIMSAYFRRCNAQADRGERILLGDPNFRFTI</sequence>
<gene>
    <name evidence="7" type="ORF">PMZ80_001367</name>
</gene>
<feature type="transmembrane region" description="Helical" evidence="6">
    <location>
        <begin position="86"/>
        <end position="108"/>
    </location>
</feature>
<evidence type="ECO:0000256" key="4">
    <source>
        <dbReference type="ARBA" id="ARBA00022989"/>
    </source>
</evidence>
<comment type="caution">
    <text evidence="7">The sequence shown here is derived from an EMBL/GenBank/DDBJ whole genome shotgun (WGS) entry which is preliminary data.</text>
</comment>
<feature type="transmembrane region" description="Helical" evidence="6">
    <location>
        <begin position="317"/>
        <end position="339"/>
    </location>
</feature>
<evidence type="ECO:0000313" key="7">
    <source>
        <dbReference type="EMBL" id="KAK5947219.1"/>
    </source>
</evidence>
<keyword evidence="5 6" id="KW-0472">Membrane</keyword>
<keyword evidence="4 6" id="KW-1133">Transmembrane helix</keyword>
<dbReference type="PANTHER" id="PTHR43791:SF47">
    <property type="entry name" value="MAJOR FACILITATOR SUPERFAMILY (MFS) PROFILE DOMAIN-CONTAINING PROTEIN-RELATED"/>
    <property type="match status" value="1"/>
</dbReference>
<dbReference type="GeneID" id="89994816"/>
<organism evidence="7 8">
    <name type="scientific">Knufia obscura</name>
    <dbReference type="NCBI Taxonomy" id="1635080"/>
    <lineage>
        <taxon>Eukaryota</taxon>
        <taxon>Fungi</taxon>
        <taxon>Dikarya</taxon>
        <taxon>Ascomycota</taxon>
        <taxon>Pezizomycotina</taxon>
        <taxon>Eurotiomycetes</taxon>
        <taxon>Chaetothyriomycetidae</taxon>
        <taxon>Chaetothyriales</taxon>
        <taxon>Trichomeriaceae</taxon>
        <taxon>Knufia</taxon>
    </lineage>
</organism>
<keyword evidence="8" id="KW-1185">Reference proteome</keyword>
<proteinExistence type="predicted"/>
<keyword evidence="2" id="KW-0813">Transport</keyword>
<feature type="transmembrane region" description="Helical" evidence="6">
    <location>
        <begin position="285"/>
        <end position="305"/>
    </location>
</feature>
<reference evidence="7 8" key="1">
    <citation type="journal article" date="2023" name="Res Sq">
        <title>Genomic and morphological characterization of Knufia obscura isolated from the Mars 2020 spacecraft assembly facility.</title>
        <authorList>
            <person name="Chander A.M."/>
            <person name="Teixeira M.M."/>
            <person name="Singh N.K."/>
            <person name="Williams M.P."/>
            <person name="Parker C.W."/>
            <person name="Leo P."/>
            <person name="Stajich J.E."/>
            <person name="Torok T."/>
            <person name="Tighe S."/>
            <person name="Mason C.E."/>
            <person name="Venkateswaran K."/>
        </authorList>
    </citation>
    <scope>NUCLEOTIDE SEQUENCE [LARGE SCALE GENOMIC DNA]</scope>
    <source>
        <strain evidence="7 8">CCFEE 5817</strain>
    </source>
</reference>
<dbReference type="RefSeq" id="XP_064735309.1">
    <property type="nucleotide sequence ID" value="XM_064869812.1"/>
</dbReference>